<dbReference type="GO" id="GO:0046983">
    <property type="term" value="F:protein dimerization activity"/>
    <property type="evidence" value="ECO:0007669"/>
    <property type="project" value="InterPro"/>
</dbReference>
<dbReference type="InterPro" id="IPR036638">
    <property type="entry name" value="HLH_DNA-bd_sf"/>
</dbReference>
<dbReference type="Proteomes" id="UP000027586">
    <property type="component" value="Unassembled WGS sequence"/>
</dbReference>
<evidence type="ECO:0000313" key="3">
    <source>
        <dbReference type="EMBL" id="CDH59384.1"/>
    </source>
</evidence>
<dbReference type="AlphaFoldDB" id="A0A068SAQ0"/>
<accession>A0A068SAQ0</accession>
<comment type="caution">
    <text evidence="3">The sequence shown here is derived from an EMBL/GenBank/DDBJ whole genome shotgun (WGS) entry which is preliminary data.</text>
</comment>
<dbReference type="Gene3D" id="4.10.280.10">
    <property type="entry name" value="Helix-loop-helix DNA-binding domain"/>
    <property type="match status" value="1"/>
</dbReference>
<reference evidence="3" key="1">
    <citation type="submission" date="2013-08" db="EMBL/GenBank/DDBJ databases">
        <title>Gene expansion shapes genome architecture in the human pathogen Lichtheimia corymbifera: an evolutionary genomics analysis in the ancient terrestrial Mucorales (Mucoromycotina).</title>
        <authorList>
            <person name="Schwartze V.U."/>
            <person name="Winter S."/>
            <person name="Shelest E."/>
            <person name="Marcet-Houben M."/>
            <person name="Horn F."/>
            <person name="Wehner S."/>
            <person name="Hoffmann K."/>
            <person name="Riege K."/>
            <person name="Sammeth M."/>
            <person name="Nowrousian M."/>
            <person name="Valiante V."/>
            <person name="Linde J."/>
            <person name="Jacobsen I.D."/>
            <person name="Marz M."/>
            <person name="Brakhage A.A."/>
            <person name="Gabaldon T."/>
            <person name="Bocker S."/>
            <person name="Voigt K."/>
        </authorList>
    </citation>
    <scope>NUCLEOTIDE SEQUENCE [LARGE SCALE GENOMIC DNA]</scope>
    <source>
        <strain evidence="3">FSU 9682</strain>
    </source>
</reference>
<dbReference type="EMBL" id="CBTN010000069">
    <property type="protein sequence ID" value="CDH59384.1"/>
    <property type="molecule type" value="Genomic_DNA"/>
</dbReference>
<feature type="domain" description="BHLH" evidence="2">
    <location>
        <begin position="124"/>
        <end position="174"/>
    </location>
</feature>
<dbReference type="SMART" id="SM00353">
    <property type="entry name" value="HLH"/>
    <property type="match status" value="1"/>
</dbReference>
<dbReference type="VEuPathDB" id="FungiDB:LCOR_10201.1"/>
<name>A0A068SAQ0_9FUNG</name>
<feature type="compositionally biased region" description="Basic and acidic residues" evidence="1">
    <location>
        <begin position="109"/>
        <end position="118"/>
    </location>
</feature>
<dbReference type="PROSITE" id="PS50888">
    <property type="entry name" value="BHLH"/>
    <property type="match status" value="1"/>
</dbReference>
<keyword evidence="4" id="KW-1185">Reference proteome</keyword>
<evidence type="ECO:0000259" key="2">
    <source>
        <dbReference type="PROSITE" id="PS50888"/>
    </source>
</evidence>
<protein>
    <recommendedName>
        <fullName evidence="2">BHLH domain-containing protein</fullName>
    </recommendedName>
</protein>
<feature type="region of interest" description="Disordered" evidence="1">
    <location>
        <begin position="76"/>
        <end position="131"/>
    </location>
</feature>
<sequence>MATPHDPAQISLFELHDIGSRGGSCFTCQERRDINTMTKIDHHHHHHSISSFFSSTLLSIRSSSRQLKNLTMSVEQHLKASTKRHHEQESDESLSASPKRRRFQYDSTSSKENHGPERKNKRQLSTLKRNVTERMRRANLANGFAALDAELPHSDTSRTRLVILKDATEYIRELKDEWKKTMEIDQAPMISDEDKDMYQQHAKLFHHPI</sequence>
<dbReference type="Pfam" id="PF00010">
    <property type="entry name" value="HLH"/>
    <property type="match status" value="1"/>
</dbReference>
<dbReference type="InterPro" id="IPR011598">
    <property type="entry name" value="bHLH_dom"/>
</dbReference>
<dbReference type="SUPFAM" id="SSF47459">
    <property type="entry name" value="HLH, helix-loop-helix DNA-binding domain"/>
    <property type="match status" value="1"/>
</dbReference>
<proteinExistence type="predicted"/>
<gene>
    <name evidence="3" type="ORF">LCOR_10201.1</name>
</gene>
<evidence type="ECO:0000256" key="1">
    <source>
        <dbReference type="SAM" id="MobiDB-lite"/>
    </source>
</evidence>
<organism evidence="3 4">
    <name type="scientific">Lichtheimia corymbifera JMRC:FSU:9682</name>
    <dbReference type="NCBI Taxonomy" id="1263082"/>
    <lineage>
        <taxon>Eukaryota</taxon>
        <taxon>Fungi</taxon>
        <taxon>Fungi incertae sedis</taxon>
        <taxon>Mucoromycota</taxon>
        <taxon>Mucoromycotina</taxon>
        <taxon>Mucoromycetes</taxon>
        <taxon>Mucorales</taxon>
        <taxon>Lichtheimiaceae</taxon>
        <taxon>Lichtheimia</taxon>
    </lineage>
</organism>
<evidence type="ECO:0000313" key="4">
    <source>
        <dbReference type="Proteomes" id="UP000027586"/>
    </source>
</evidence>